<dbReference type="PANTHER" id="PTHR33393:SF13">
    <property type="entry name" value="PGA BIOSYNTHESIS PROTEIN CAPA"/>
    <property type="match status" value="1"/>
</dbReference>
<keyword evidence="6" id="KW-1185">Reference proteome</keyword>
<reference evidence="5 6" key="1">
    <citation type="submission" date="2016-10" db="EMBL/GenBank/DDBJ databases">
        <authorList>
            <person name="de Groot N.N."/>
        </authorList>
    </citation>
    <scope>NUCLEOTIDE SEQUENCE [LARGE SCALE GENOMIC DNA]</scope>
    <source>
        <strain evidence="5 6">DSM 3217</strain>
    </source>
</reference>
<name>A0A1G6CJ05_EUBOX</name>
<sequence>MKKYVSIPVMLCLVGTMLAGCGSTNTEKTENTNEAESSAQLSVAEPVTEGDGSESTAPVEEPKVQTITISATGDCTLGRAQIHGYSGSFDDYYDRYGETYFFSGVKDIFEADDFTVVNLECVLTTSETGEEKEFMLKGDPSYTGIMTSSSVEGCSFGNNHNMDYGQQSFDDTINALNEAGLSYAVNDQIGTYETDEGLKIGFVSSSLLSGTQDRVDYLVNGINQLKEDDADLIIACCHWGVEQEHYANDNQVELAHQLIEEGADVIIGNHPHVLQGIEYYKGKLICYSLGNFSFGGNSNPTDKQDGIFTQTFTYVDGKLDEEAQIDATFIPCTLSGAANYNDFCPQIASGDTKAAILENMAKYSAGYSDLSFDEDGKILTQSE</sequence>
<organism evidence="5 6">
    <name type="scientific">Eubacterium oxidoreducens</name>
    <dbReference type="NCBI Taxonomy" id="1732"/>
    <lineage>
        <taxon>Bacteria</taxon>
        <taxon>Bacillati</taxon>
        <taxon>Bacillota</taxon>
        <taxon>Clostridia</taxon>
        <taxon>Eubacteriales</taxon>
        <taxon>Eubacteriaceae</taxon>
        <taxon>Eubacterium</taxon>
    </lineage>
</organism>
<protein>
    <submittedName>
        <fullName evidence="5">Poly-gamma-glutamate synthesis protein (Capsule biosynthesis protein)</fullName>
    </submittedName>
</protein>
<proteinExistence type="inferred from homology"/>
<evidence type="ECO:0000256" key="2">
    <source>
        <dbReference type="SAM" id="MobiDB-lite"/>
    </source>
</evidence>
<dbReference type="PROSITE" id="PS51257">
    <property type="entry name" value="PROKAR_LIPOPROTEIN"/>
    <property type="match status" value="1"/>
</dbReference>
<dbReference type="SMART" id="SM00854">
    <property type="entry name" value="PGA_cap"/>
    <property type="match status" value="1"/>
</dbReference>
<dbReference type="STRING" id="1732.SAMN02910417_02443"/>
<dbReference type="Pfam" id="PF09587">
    <property type="entry name" value="PGA_cap"/>
    <property type="match status" value="1"/>
</dbReference>
<comment type="similarity">
    <text evidence="1">Belongs to the CapA family.</text>
</comment>
<evidence type="ECO:0000256" key="3">
    <source>
        <dbReference type="SAM" id="SignalP"/>
    </source>
</evidence>
<dbReference type="RefSeq" id="WP_090174638.1">
    <property type="nucleotide sequence ID" value="NZ_FMXR01000020.1"/>
</dbReference>
<feature type="region of interest" description="Disordered" evidence="2">
    <location>
        <begin position="25"/>
        <end position="61"/>
    </location>
</feature>
<dbReference type="SUPFAM" id="SSF56300">
    <property type="entry name" value="Metallo-dependent phosphatases"/>
    <property type="match status" value="1"/>
</dbReference>
<feature type="domain" description="Capsule synthesis protein CapA" evidence="4">
    <location>
        <begin position="68"/>
        <end position="296"/>
    </location>
</feature>
<evidence type="ECO:0000256" key="1">
    <source>
        <dbReference type="ARBA" id="ARBA00005662"/>
    </source>
</evidence>
<feature type="chain" id="PRO_5039310652" evidence="3">
    <location>
        <begin position="20"/>
        <end position="383"/>
    </location>
</feature>
<gene>
    <name evidence="5" type="ORF">SAMN02910417_02443</name>
</gene>
<keyword evidence="3" id="KW-0732">Signal</keyword>
<accession>A0A1G6CJ05</accession>
<dbReference type="EMBL" id="FMXR01000020">
    <property type="protein sequence ID" value="SDB32888.1"/>
    <property type="molecule type" value="Genomic_DNA"/>
</dbReference>
<dbReference type="Proteomes" id="UP000199228">
    <property type="component" value="Unassembled WGS sequence"/>
</dbReference>
<dbReference type="InterPro" id="IPR019079">
    <property type="entry name" value="Capsule_synth_CapA"/>
</dbReference>
<evidence type="ECO:0000313" key="6">
    <source>
        <dbReference type="Proteomes" id="UP000199228"/>
    </source>
</evidence>
<dbReference type="CDD" id="cd07381">
    <property type="entry name" value="MPP_CapA"/>
    <property type="match status" value="1"/>
</dbReference>
<dbReference type="InterPro" id="IPR052169">
    <property type="entry name" value="CW_Biosynth-Accessory"/>
</dbReference>
<dbReference type="InterPro" id="IPR029052">
    <property type="entry name" value="Metallo-depent_PP-like"/>
</dbReference>
<dbReference type="AlphaFoldDB" id="A0A1G6CJ05"/>
<dbReference type="PANTHER" id="PTHR33393">
    <property type="entry name" value="POLYGLUTAMINE SYNTHESIS ACCESSORY PROTEIN RV0574C-RELATED"/>
    <property type="match status" value="1"/>
</dbReference>
<dbReference type="OrthoDB" id="9810906at2"/>
<evidence type="ECO:0000259" key="4">
    <source>
        <dbReference type="SMART" id="SM00854"/>
    </source>
</evidence>
<evidence type="ECO:0000313" key="5">
    <source>
        <dbReference type="EMBL" id="SDB32888.1"/>
    </source>
</evidence>
<feature type="signal peptide" evidence="3">
    <location>
        <begin position="1"/>
        <end position="19"/>
    </location>
</feature>
<dbReference type="Gene3D" id="3.60.21.10">
    <property type="match status" value="1"/>
</dbReference>